<gene>
    <name evidence="1" type="ORF">EZV62_000470</name>
</gene>
<dbReference type="PANTHER" id="PTHR24121:SF20">
    <property type="entry name" value="TONSOKU-LIKE PROTEIN"/>
    <property type="match status" value="1"/>
</dbReference>
<dbReference type="Proteomes" id="UP000323000">
    <property type="component" value="Chromosome 1"/>
</dbReference>
<name>A0A5C7IRG0_9ROSI</name>
<protein>
    <submittedName>
        <fullName evidence="1">Uncharacterized protein</fullName>
    </submittedName>
</protein>
<dbReference type="OrthoDB" id="1930691at2759"/>
<dbReference type="Pfam" id="PF12796">
    <property type="entry name" value="Ank_2"/>
    <property type="match status" value="1"/>
</dbReference>
<organism evidence="1 2">
    <name type="scientific">Acer yangbiense</name>
    <dbReference type="NCBI Taxonomy" id="1000413"/>
    <lineage>
        <taxon>Eukaryota</taxon>
        <taxon>Viridiplantae</taxon>
        <taxon>Streptophyta</taxon>
        <taxon>Embryophyta</taxon>
        <taxon>Tracheophyta</taxon>
        <taxon>Spermatophyta</taxon>
        <taxon>Magnoliopsida</taxon>
        <taxon>eudicotyledons</taxon>
        <taxon>Gunneridae</taxon>
        <taxon>Pentapetalae</taxon>
        <taxon>rosids</taxon>
        <taxon>malvids</taxon>
        <taxon>Sapindales</taxon>
        <taxon>Sapindaceae</taxon>
        <taxon>Hippocastanoideae</taxon>
        <taxon>Acereae</taxon>
        <taxon>Acer</taxon>
    </lineage>
</organism>
<dbReference type="AlphaFoldDB" id="A0A5C7IRG0"/>
<proteinExistence type="predicted"/>
<dbReference type="SUPFAM" id="SSF48403">
    <property type="entry name" value="Ankyrin repeat"/>
    <property type="match status" value="1"/>
</dbReference>
<evidence type="ECO:0000313" key="1">
    <source>
        <dbReference type="EMBL" id="TXG71891.1"/>
    </source>
</evidence>
<dbReference type="Gene3D" id="1.25.40.20">
    <property type="entry name" value="Ankyrin repeat-containing domain"/>
    <property type="match status" value="1"/>
</dbReference>
<accession>A0A5C7IRG0</accession>
<evidence type="ECO:0000313" key="2">
    <source>
        <dbReference type="Proteomes" id="UP000323000"/>
    </source>
</evidence>
<dbReference type="InterPro" id="IPR036770">
    <property type="entry name" value="Ankyrin_rpt-contain_sf"/>
</dbReference>
<dbReference type="PANTHER" id="PTHR24121">
    <property type="entry name" value="NO MECHANORECEPTOR POTENTIAL C, ISOFORM D-RELATED"/>
    <property type="match status" value="1"/>
</dbReference>
<dbReference type="InterPro" id="IPR002110">
    <property type="entry name" value="Ankyrin_rpt"/>
</dbReference>
<sequence>MFLRVVGIMKLKIGSGKDEARKALEAMNGRRLSFSFSLLVDLVVLLDNVNGGLVALLISRTYVNLFSYFAQIVRGRLIFVEVASTGSPENGDRNNRREYHERAVKLQSAAVKGNKKEIGKFLRDDPLKIRWAITRGHKTLLHVATGAKQTALVKMIMEHMHPDDLMLQDRNGNTAFCFAAAVGATEIAEMMLVKKGSLATFRGSQNKTPLYMVVLFGQKKMAEKLYTKTLPHLKPPEEIAIFFKSIDTGLYGKEPGLVS</sequence>
<keyword evidence="2" id="KW-1185">Reference proteome</keyword>
<dbReference type="EMBL" id="VAHF01000001">
    <property type="protein sequence ID" value="TXG71891.1"/>
    <property type="molecule type" value="Genomic_DNA"/>
</dbReference>
<reference evidence="2" key="1">
    <citation type="journal article" date="2019" name="Gigascience">
        <title>De novo genome assembly of the endangered Acer yangbiense, a plant species with extremely small populations endemic to Yunnan Province, China.</title>
        <authorList>
            <person name="Yang J."/>
            <person name="Wariss H.M."/>
            <person name="Tao L."/>
            <person name="Zhang R."/>
            <person name="Yun Q."/>
            <person name="Hollingsworth P."/>
            <person name="Dao Z."/>
            <person name="Luo G."/>
            <person name="Guo H."/>
            <person name="Ma Y."/>
            <person name="Sun W."/>
        </authorList>
    </citation>
    <scope>NUCLEOTIDE SEQUENCE [LARGE SCALE GENOMIC DNA]</scope>
    <source>
        <strain evidence="2">cv. Malutang</strain>
    </source>
</reference>
<comment type="caution">
    <text evidence="1">The sequence shown here is derived from an EMBL/GenBank/DDBJ whole genome shotgun (WGS) entry which is preliminary data.</text>
</comment>